<evidence type="ECO:0000313" key="3">
    <source>
        <dbReference type="Proteomes" id="UP000018566"/>
    </source>
</evidence>
<feature type="transmembrane region" description="Helical" evidence="1">
    <location>
        <begin position="56"/>
        <end position="75"/>
    </location>
</feature>
<keyword evidence="1" id="KW-0812">Transmembrane</keyword>
<accession>A0A9W3K8E5</accession>
<evidence type="ECO:0000256" key="1">
    <source>
        <dbReference type="SAM" id="Phobius"/>
    </source>
</evidence>
<gene>
    <name evidence="2" type="ORF">YBT1518_00920</name>
</gene>
<dbReference type="EMBL" id="CP005935">
    <property type="protein sequence ID" value="AHA69416.1"/>
    <property type="molecule type" value="Genomic_DNA"/>
</dbReference>
<feature type="transmembrane region" description="Helical" evidence="1">
    <location>
        <begin position="24"/>
        <end position="44"/>
    </location>
</feature>
<dbReference type="RefSeq" id="WP_023520841.1">
    <property type="nucleotide sequence ID" value="NC_022873.1"/>
</dbReference>
<dbReference type="AlphaFoldDB" id="A0A9W3K8E5"/>
<feature type="transmembrane region" description="Helical" evidence="1">
    <location>
        <begin position="81"/>
        <end position="101"/>
    </location>
</feature>
<evidence type="ECO:0008006" key="4">
    <source>
        <dbReference type="Google" id="ProtNLM"/>
    </source>
</evidence>
<dbReference type="Proteomes" id="UP000018566">
    <property type="component" value="Chromosome"/>
</dbReference>
<sequence length="116" mass="12430">MTIVFFAFLSLTQMVVTVFGDAGMIFNIISLSLQLVSLGVIVPHEMLSKAYQTTSELFPAIYAGNGYYTIIFGGVSLERNIISLLVIVLVIQLVAGMILAIKGMAKGRGSSVVKVV</sequence>
<organism evidence="2 3">
    <name type="scientific">Bacillus thuringiensis YBT-1518</name>
    <dbReference type="NCBI Taxonomy" id="529122"/>
    <lineage>
        <taxon>Bacteria</taxon>
        <taxon>Bacillati</taxon>
        <taxon>Bacillota</taxon>
        <taxon>Bacilli</taxon>
        <taxon>Bacillales</taxon>
        <taxon>Bacillaceae</taxon>
        <taxon>Bacillus</taxon>
        <taxon>Bacillus cereus group</taxon>
    </lineage>
</organism>
<reference evidence="2 3" key="1">
    <citation type="submission" date="2013-05" db="EMBL/GenBank/DDBJ databases">
        <title>Complete genome sequence of Bacillus thuringiensis YBT-1518, a typical strain with high toxicity to nematode.</title>
        <authorList>
            <person name="Wang P."/>
            <person name="Zhang C."/>
            <person name="Guo M."/>
            <person name="Guo S."/>
            <person name="Zhu Y."/>
            <person name="Zheng J."/>
            <person name="Zhu L."/>
            <person name="Ruan L."/>
            <person name="Peng D."/>
            <person name="Sun M."/>
        </authorList>
    </citation>
    <scope>NUCLEOTIDE SEQUENCE [LARGE SCALE GENOMIC DNA]</scope>
    <source>
        <strain evidence="2 3">YBT-1518</strain>
    </source>
</reference>
<proteinExistence type="predicted"/>
<name>A0A9W3K8E5_BACTU</name>
<protein>
    <recommendedName>
        <fullName evidence="4">ABC-2 type transporter domain-containing protein</fullName>
    </recommendedName>
</protein>
<keyword evidence="1" id="KW-0472">Membrane</keyword>
<evidence type="ECO:0000313" key="2">
    <source>
        <dbReference type="EMBL" id="AHA69416.1"/>
    </source>
</evidence>
<keyword evidence="1" id="KW-1133">Transmembrane helix</keyword>
<dbReference type="KEGG" id="bthu:YBT1518_00920"/>